<evidence type="ECO:0008006" key="3">
    <source>
        <dbReference type="Google" id="ProtNLM"/>
    </source>
</evidence>
<name>A0A2V1DRE0_9PLEO</name>
<dbReference type="PANTHER" id="PTHR33112">
    <property type="entry name" value="DOMAIN PROTEIN, PUTATIVE-RELATED"/>
    <property type="match status" value="1"/>
</dbReference>
<accession>A0A2V1DRE0</accession>
<dbReference type="OrthoDB" id="5386922at2759"/>
<dbReference type="Proteomes" id="UP000244855">
    <property type="component" value="Unassembled WGS sequence"/>
</dbReference>
<reference evidence="1 2" key="1">
    <citation type="journal article" date="2018" name="Sci. Rep.">
        <title>Comparative genomics provides insights into the lifestyle and reveals functional heterogeneity of dark septate endophytic fungi.</title>
        <authorList>
            <person name="Knapp D.G."/>
            <person name="Nemeth J.B."/>
            <person name="Barry K."/>
            <person name="Hainaut M."/>
            <person name="Henrissat B."/>
            <person name="Johnson J."/>
            <person name="Kuo A."/>
            <person name="Lim J.H.P."/>
            <person name="Lipzen A."/>
            <person name="Nolan M."/>
            <person name="Ohm R.A."/>
            <person name="Tamas L."/>
            <person name="Grigoriev I.V."/>
            <person name="Spatafora J.W."/>
            <person name="Nagy L.G."/>
            <person name="Kovacs G.M."/>
        </authorList>
    </citation>
    <scope>NUCLEOTIDE SEQUENCE [LARGE SCALE GENOMIC DNA]</scope>
    <source>
        <strain evidence="1 2">DSE2036</strain>
    </source>
</reference>
<proteinExistence type="predicted"/>
<evidence type="ECO:0000313" key="1">
    <source>
        <dbReference type="EMBL" id="PVH99889.1"/>
    </source>
</evidence>
<keyword evidence="2" id="KW-1185">Reference proteome</keyword>
<protein>
    <recommendedName>
        <fullName evidence="3">Heterokaryon incompatibility domain-containing protein</fullName>
    </recommendedName>
</protein>
<dbReference type="EMBL" id="KZ805383">
    <property type="protein sequence ID" value="PVH99889.1"/>
    <property type="molecule type" value="Genomic_DNA"/>
</dbReference>
<sequence length="334" mass="38388">MGRFSVRTSILQTALSGDASPFSPRLGRKGLLYRMWHQLVETYSQSALTYYSDKPIAIAGLAKAFQRYLQLDPIDYVCGNWRPNLVRELLWCCAGGKRSYDNRIPTWSWLSIDPGTVCWYLEDDFEWVETAEIVEFNVLQTDDPFINSMSRPLVLRGAICEITVSRNEDPCEIEYLNQESGDLWGFAMTIQVHCLSEEDGFLTKLDDDSEEFVRFATNQPLYLSLVRVAEANSGPKASSEQRDDFSLNCGGKFECLILNKTVDDVHFRRIGYFMFDRISQYSEQYVGPISVRESLEKAKISCRILERAFKNYKPTSDTHHGTLSRKYFQAVKII</sequence>
<dbReference type="STRING" id="97972.A0A2V1DRE0"/>
<dbReference type="PANTHER" id="PTHR33112:SF10">
    <property type="entry name" value="TOL"/>
    <property type="match status" value="1"/>
</dbReference>
<evidence type="ECO:0000313" key="2">
    <source>
        <dbReference type="Proteomes" id="UP000244855"/>
    </source>
</evidence>
<organism evidence="1 2">
    <name type="scientific">Periconia macrospinosa</name>
    <dbReference type="NCBI Taxonomy" id="97972"/>
    <lineage>
        <taxon>Eukaryota</taxon>
        <taxon>Fungi</taxon>
        <taxon>Dikarya</taxon>
        <taxon>Ascomycota</taxon>
        <taxon>Pezizomycotina</taxon>
        <taxon>Dothideomycetes</taxon>
        <taxon>Pleosporomycetidae</taxon>
        <taxon>Pleosporales</taxon>
        <taxon>Massarineae</taxon>
        <taxon>Periconiaceae</taxon>
        <taxon>Periconia</taxon>
    </lineage>
</organism>
<gene>
    <name evidence="1" type="ORF">DM02DRAFT_710118</name>
</gene>
<dbReference type="AlphaFoldDB" id="A0A2V1DRE0"/>